<dbReference type="PANTHER" id="PTHR13914:SF0">
    <property type="entry name" value="PROLINE DEHYDROGENASE 1, MITOCHONDRIAL"/>
    <property type="match status" value="1"/>
</dbReference>
<evidence type="ECO:0000313" key="11">
    <source>
        <dbReference type="EMBL" id="SUZ89829.1"/>
    </source>
</evidence>
<evidence type="ECO:0000256" key="4">
    <source>
        <dbReference type="ARBA" id="ARBA00022630"/>
    </source>
</evidence>
<protein>
    <recommendedName>
        <fullName evidence="3">proline dehydrogenase</fullName>
        <ecNumber evidence="3">1.5.5.2</ecNumber>
    </recommendedName>
</protein>
<dbReference type="PIRSF" id="PIRSF000196">
    <property type="entry name" value="Pro_dehydrog"/>
    <property type="match status" value="1"/>
</dbReference>
<evidence type="ECO:0000256" key="6">
    <source>
        <dbReference type="ARBA" id="ARBA00022827"/>
    </source>
</evidence>
<dbReference type="EC" id="1.5.5.2" evidence="3"/>
<keyword evidence="4" id="KW-0285">Flavoprotein</keyword>
<keyword evidence="7" id="KW-0560">Oxidoreductase</keyword>
<keyword evidence="6" id="KW-0274">FAD</keyword>
<dbReference type="UniPathway" id="UPA00261">
    <property type="reaction ID" value="UER00373"/>
</dbReference>
<dbReference type="GO" id="GO:0000166">
    <property type="term" value="F:nucleotide binding"/>
    <property type="evidence" value="ECO:0007669"/>
    <property type="project" value="UniProtKB-KW"/>
</dbReference>
<feature type="domain" description="Proline dehydrogenase" evidence="10">
    <location>
        <begin position="38"/>
        <end position="285"/>
    </location>
</feature>
<dbReference type="InterPro" id="IPR002872">
    <property type="entry name" value="Proline_DH_dom"/>
</dbReference>
<dbReference type="InterPro" id="IPR029041">
    <property type="entry name" value="FAD-linked_oxidoreductase-like"/>
</dbReference>
<dbReference type="AlphaFoldDB" id="A0A381RG05"/>
<dbReference type="EMBL" id="UINC01001843">
    <property type="protein sequence ID" value="SUZ89829.1"/>
    <property type="molecule type" value="Genomic_DNA"/>
</dbReference>
<accession>A0A381RG05</accession>
<comment type="pathway">
    <text evidence="2">Amino-acid degradation; L-proline degradation into L-glutamate; L-glutamate from L-proline: step 1/2.</text>
</comment>
<evidence type="ECO:0000256" key="1">
    <source>
        <dbReference type="ARBA" id="ARBA00001974"/>
    </source>
</evidence>
<dbReference type="PANTHER" id="PTHR13914">
    <property type="entry name" value="PROLINE OXIDASE"/>
    <property type="match status" value="1"/>
</dbReference>
<keyword evidence="5" id="KW-0547">Nucleotide-binding</keyword>
<dbReference type="GO" id="GO:0004657">
    <property type="term" value="F:proline dehydrogenase activity"/>
    <property type="evidence" value="ECO:0007669"/>
    <property type="project" value="UniProtKB-EC"/>
</dbReference>
<evidence type="ECO:0000256" key="7">
    <source>
        <dbReference type="ARBA" id="ARBA00023002"/>
    </source>
</evidence>
<evidence type="ECO:0000259" key="10">
    <source>
        <dbReference type="Pfam" id="PF01619"/>
    </source>
</evidence>
<dbReference type="InterPro" id="IPR008219">
    <property type="entry name" value="PRODH_bac_arc"/>
</dbReference>
<organism evidence="11">
    <name type="scientific">marine metagenome</name>
    <dbReference type="NCBI Taxonomy" id="408172"/>
    <lineage>
        <taxon>unclassified sequences</taxon>
        <taxon>metagenomes</taxon>
        <taxon>ecological metagenomes</taxon>
    </lineage>
</organism>
<comment type="cofactor">
    <cofactor evidence="1">
        <name>FAD</name>
        <dbReference type="ChEBI" id="CHEBI:57692"/>
    </cofactor>
</comment>
<evidence type="ECO:0000256" key="8">
    <source>
        <dbReference type="ARBA" id="ARBA00023062"/>
    </source>
</evidence>
<sequence length="299" mass="34369">MDWFNTMLASMLTYCPRWMTRPFAQPYVAGETIEDVLVTIEGIINQGFSVTVDILGEHVQTVEESQTVRDKYCRLYEAIENIKGDCTISLKLTHLGLDVSENLVLENLSTIVQKAREVSRGITIDMENSELTDITLNIYKKTVAGFNQTGTVLQAYLFRSLDDLKTIDSPQLKLRICKGIYRESSKIAFQNKDEIRNNFITLVQTLLNGQGTAQIATHDPIIIESLENWIEENQIPPQRFEFQVLYGVPMGNKLEKLRDKGWTVRIYVPFGEQWFDYSVRRLKENPRIIGYVLGNLFKN</sequence>
<keyword evidence="8" id="KW-0642">Proline metabolism</keyword>
<gene>
    <name evidence="11" type="ORF">METZ01_LOCUS42683</name>
</gene>
<proteinExistence type="predicted"/>
<comment type="catalytic activity">
    <reaction evidence="9">
        <text>L-proline + a quinone = (S)-1-pyrroline-5-carboxylate + a quinol + H(+)</text>
        <dbReference type="Rhea" id="RHEA:23784"/>
        <dbReference type="ChEBI" id="CHEBI:15378"/>
        <dbReference type="ChEBI" id="CHEBI:17388"/>
        <dbReference type="ChEBI" id="CHEBI:24646"/>
        <dbReference type="ChEBI" id="CHEBI:60039"/>
        <dbReference type="ChEBI" id="CHEBI:132124"/>
        <dbReference type="EC" id="1.5.5.2"/>
    </reaction>
</comment>
<dbReference type="Gene3D" id="3.20.20.220">
    <property type="match status" value="1"/>
</dbReference>
<evidence type="ECO:0000256" key="9">
    <source>
        <dbReference type="ARBA" id="ARBA00048779"/>
    </source>
</evidence>
<evidence type="ECO:0000256" key="5">
    <source>
        <dbReference type="ARBA" id="ARBA00022741"/>
    </source>
</evidence>
<dbReference type="GO" id="GO:0010133">
    <property type="term" value="P:L-proline catabolic process to L-glutamate"/>
    <property type="evidence" value="ECO:0007669"/>
    <property type="project" value="UniProtKB-UniPathway"/>
</dbReference>
<evidence type="ECO:0000256" key="2">
    <source>
        <dbReference type="ARBA" id="ARBA00004739"/>
    </source>
</evidence>
<reference evidence="11" key="1">
    <citation type="submission" date="2018-05" db="EMBL/GenBank/DDBJ databases">
        <authorList>
            <person name="Lanie J.A."/>
            <person name="Ng W.-L."/>
            <person name="Kazmierczak K.M."/>
            <person name="Andrzejewski T.M."/>
            <person name="Davidsen T.M."/>
            <person name="Wayne K.J."/>
            <person name="Tettelin H."/>
            <person name="Glass J.I."/>
            <person name="Rusch D."/>
            <person name="Podicherti R."/>
            <person name="Tsui H.-C.T."/>
            <person name="Winkler M.E."/>
        </authorList>
    </citation>
    <scope>NUCLEOTIDE SEQUENCE</scope>
</reference>
<evidence type="ECO:0000256" key="3">
    <source>
        <dbReference type="ARBA" id="ARBA00012695"/>
    </source>
</evidence>
<name>A0A381RG05_9ZZZZ</name>
<dbReference type="SUPFAM" id="SSF51730">
    <property type="entry name" value="FAD-linked oxidoreductase"/>
    <property type="match status" value="1"/>
</dbReference>
<dbReference type="InterPro" id="IPR015659">
    <property type="entry name" value="Proline_oxidase"/>
</dbReference>
<dbReference type="Pfam" id="PF01619">
    <property type="entry name" value="Pro_dh"/>
    <property type="match status" value="1"/>
</dbReference>